<evidence type="ECO:0000313" key="2">
    <source>
        <dbReference type="EMBL" id="BDQ36595.1"/>
    </source>
</evidence>
<protein>
    <recommendedName>
        <fullName evidence="1">GFO/IDH/MocA-like oxidoreductase domain-containing protein</fullName>
    </recommendedName>
</protein>
<dbReference type="Pfam" id="PF22725">
    <property type="entry name" value="GFO_IDH_MocA_C3"/>
    <property type="match status" value="1"/>
</dbReference>
<keyword evidence="3" id="KW-1185">Reference proteome</keyword>
<dbReference type="RefSeq" id="WP_281762489.1">
    <property type="nucleotide sequence ID" value="NZ_AP026709.1"/>
</dbReference>
<dbReference type="Proteomes" id="UP001317742">
    <property type="component" value="Chromosome"/>
</dbReference>
<evidence type="ECO:0000313" key="3">
    <source>
        <dbReference type="Proteomes" id="UP001317742"/>
    </source>
</evidence>
<dbReference type="Gene3D" id="3.30.360.10">
    <property type="entry name" value="Dihydrodipicolinate Reductase, domain 2"/>
    <property type="match status" value="1"/>
</dbReference>
<accession>A0ABN6S4E1</accession>
<reference evidence="2 3" key="1">
    <citation type="submission" date="2022-08" db="EMBL/GenBank/DDBJ databases">
        <title>Genome Sequence of the sulphate-reducing bacterium, Pseudodesulfovibrio sp. SYK.</title>
        <authorList>
            <person name="Kondo R."/>
            <person name="Kataoka T."/>
        </authorList>
    </citation>
    <scope>NUCLEOTIDE SEQUENCE [LARGE SCALE GENOMIC DNA]</scope>
    <source>
        <strain evidence="2 3">SYK</strain>
    </source>
</reference>
<sequence length="302" mass="33425">MKALIIGYGSIGARHAQILDSLGYSLACVTSNPSCPYPIFSTIAEAVQTTSPSLAIISNATVEHLPSLTMLMDTGFTGLILVEKPLFDEPYALVPPRDTIRVAYNLRFHPLVTRTRELLTGQTILNAQFHVGQYLPDWRPGTDYTTSYSASRAQGGGVLRDLSHELDLSCFLLGCWKRVTAIGGHFSDLRIDSDDQFSILMETAGCPAVTIHMDYLSRTTRRGFVITTQEFCLQADFIAGTLTMDTTTEEFSIDRNTTYENQLRAMMVDNPHLCSFEQGMNVVQLIQAVEKSAHTNTWITAP</sequence>
<organism evidence="2 3">
    <name type="scientific">Pseudodesulfovibrio nedwellii</name>
    <dbReference type="NCBI Taxonomy" id="2973072"/>
    <lineage>
        <taxon>Bacteria</taxon>
        <taxon>Pseudomonadati</taxon>
        <taxon>Thermodesulfobacteriota</taxon>
        <taxon>Desulfovibrionia</taxon>
        <taxon>Desulfovibrionales</taxon>
        <taxon>Desulfovibrionaceae</taxon>
    </lineage>
</organism>
<name>A0ABN6S4E1_9BACT</name>
<dbReference type="EMBL" id="AP026709">
    <property type="protein sequence ID" value="BDQ36595.1"/>
    <property type="molecule type" value="Genomic_DNA"/>
</dbReference>
<feature type="domain" description="GFO/IDH/MocA-like oxidoreductase" evidence="1">
    <location>
        <begin position="124"/>
        <end position="224"/>
    </location>
</feature>
<dbReference type="PANTHER" id="PTHR43377">
    <property type="entry name" value="BILIVERDIN REDUCTASE A"/>
    <property type="match status" value="1"/>
</dbReference>
<dbReference type="InterPro" id="IPR055170">
    <property type="entry name" value="GFO_IDH_MocA-like_dom"/>
</dbReference>
<dbReference type="InterPro" id="IPR036291">
    <property type="entry name" value="NAD(P)-bd_dom_sf"/>
</dbReference>
<dbReference type="SUPFAM" id="SSF55347">
    <property type="entry name" value="Glyceraldehyde-3-phosphate dehydrogenase-like, C-terminal domain"/>
    <property type="match status" value="1"/>
</dbReference>
<dbReference type="SUPFAM" id="SSF51735">
    <property type="entry name" value="NAD(P)-binding Rossmann-fold domains"/>
    <property type="match status" value="1"/>
</dbReference>
<gene>
    <name evidence="2" type="primary">neuA_1</name>
    <name evidence="2" type="ORF">SYK_09550</name>
</gene>
<dbReference type="PANTHER" id="PTHR43377:SF1">
    <property type="entry name" value="BILIVERDIN REDUCTASE A"/>
    <property type="match status" value="1"/>
</dbReference>
<dbReference type="InterPro" id="IPR051450">
    <property type="entry name" value="Gfo/Idh/MocA_Oxidoreductases"/>
</dbReference>
<evidence type="ECO:0000259" key="1">
    <source>
        <dbReference type="Pfam" id="PF22725"/>
    </source>
</evidence>
<proteinExistence type="predicted"/>